<comment type="caution">
    <text evidence="1">The sequence shown here is derived from an EMBL/GenBank/DDBJ whole genome shotgun (WGS) entry which is preliminary data.</text>
</comment>
<reference evidence="1" key="1">
    <citation type="submission" date="2020-08" db="EMBL/GenBank/DDBJ databases">
        <title>Multicomponent nature underlies the extraordinary mechanical properties of spider dragline silk.</title>
        <authorList>
            <person name="Kono N."/>
            <person name="Nakamura H."/>
            <person name="Mori M."/>
            <person name="Yoshida Y."/>
            <person name="Ohtoshi R."/>
            <person name="Malay A.D."/>
            <person name="Moran D.A.P."/>
            <person name="Tomita M."/>
            <person name="Numata K."/>
            <person name="Arakawa K."/>
        </authorList>
    </citation>
    <scope>NUCLEOTIDE SEQUENCE</scope>
</reference>
<dbReference type="EMBL" id="BMAW01125978">
    <property type="protein sequence ID" value="GFU14848.1"/>
    <property type="molecule type" value="Genomic_DNA"/>
</dbReference>
<protein>
    <submittedName>
        <fullName evidence="1">Uncharacterized protein</fullName>
    </submittedName>
</protein>
<name>A0A8X6UGG3_NEPPI</name>
<gene>
    <name evidence="1" type="ORF">NPIL_13091</name>
</gene>
<dbReference type="AlphaFoldDB" id="A0A8X6UGG3"/>
<accession>A0A8X6UGG3</accession>
<keyword evidence="2" id="KW-1185">Reference proteome</keyword>
<organism evidence="1 2">
    <name type="scientific">Nephila pilipes</name>
    <name type="common">Giant wood spider</name>
    <name type="synonym">Nephila maculata</name>
    <dbReference type="NCBI Taxonomy" id="299642"/>
    <lineage>
        <taxon>Eukaryota</taxon>
        <taxon>Metazoa</taxon>
        <taxon>Ecdysozoa</taxon>
        <taxon>Arthropoda</taxon>
        <taxon>Chelicerata</taxon>
        <taxon>Arachnida</taxon>
        <taxon>Araneae</taxon>
        <taxon>Araneomorphae</taxon>
        <taxon>Entelegynae</taxon>
        <taxon>Araneoidea</taxon>
        <taxon>Nephilidae</taxon>
        <taxon>Nephila</taxon>
    </lineage>
</organism>
<dbReference type="Proteomes" id="UP000887013">
    <property type="component" value="Unassembled WGS sequence"/>
</dbReference>
<sequence length="167" mass="18876">MCLESGRKRLTHSAIYHFLNIRITRTHPIVTNHQNTTEPEERTTNGKAPPFLSWRSWGVYSGNVPAQCSYVCLSLADHSLNLRHFESPTTQNPFLLESSEFSLEVCDPFQLLRLQPPETHSCLHKIDRWIHPSVHLDERPPEAPHISGGKINAHCLSSVHLLVAASS</sequence>
<proteinExistence type="predicted"/>
<evidence type="ECO:0000313" key="1">
    <source>
        <dbReference type="EMBL" id="GFU14848.1"/>
    </source>
</evidence>
<evidence type="ECO:0000313" key="2">
    <source>
        <dbReference type="Proteomes" id="UP000887013"/>
    </source>
</evidence>